<accession>A0A840PNK3</accession>
<feature type="signal peptide" evidence="1">
    <location>
        <begin position="1"/>
        <end position="21"/>
    </location>
</feature>
<protein>
    <submittedName>
        <fullName evidence="2">Uncharacterized protein</fullName>
    </submittedName>
</protein>
<dbReference type="EMBL" id="JACHGN010000028">
    <property type="protein sequence ID" value="MBB5139280.1"/>
    <property type="molecule type" value="Genomic_DNA"/>
</dbReference>
<keyword evidence="1" id="KW-0732">Signal</keyword>
<evidence type="ECO:0000256" key="1">
    <source>
        <dbReference type="SAM" id="SignalP"/>
    </source>
</evidence>
<evidence type="ECO:0000313" key="3">
    <source>
        <dbReference type="Proteomes" id="UP000578449"/>
    </source>
</evidence>
<feature type="chain" id="PRO_5038361911" evidence="1">
    <location>
        <begin position="22"/>
        <end position="94"/>
    </location>
</feature>
<comment type="caution">
    <text evidence="2">The sequence shown here is derived from an EMBL/GenBank/DDBJ whole genome shotgun (WGS) entry which is preliminary data.</text>
</comment>
<proteinExistence type="predicted"/>
<sequence>MNKVRALVVAFALAVTPVVIGAAPAQARSATVTAGEIPPGYTLVGGYFLGRSWCHNEGRAGVANGSWTDYICEDKLVGLPGGMYLLHTSLWVKR</sequence>
<organism evidence="2 3">
    <name type="scientific">Thermocatellispora tengchongensis</name>
    <dbReference type="NCBI Taxonomy" id="1073253"/>
    <lineage>
        <taxon>Bacteria</taxon>
        <taxon>Bacillati</taxon>
        <taxon>Actinomycetota</taxon>
        <taxon>Actinomycetes</taxon>
        <taxon>Streptosporangiales</taxon>
        <taxon>Streptosporangiaceae</taxon>
        <taxon>Thermocatellispora</taxon>
    </lineage>
</organism>
<dbReference type="AlphaFoldDB" id="A0A840PNK3"/>
<dbReference type="Proteomes" id="UP000578449">
    <property type="component" value="Unassembled WGS sequence"/>
</dbReference>
<evidence type="ECO:0000313" key="2">
    <source>
        <dbReference type="EMBL" id="MBB5139280.1"/>
    </source>
</evidence>
<keyword evidence="3" id="KW-1185">Reference proteome</keyword>
<name>A0A840PNK3_9ACTN</name>
<dbReference type="RefSeq" id="WP_185056113.1">
    <property type="nucleotide sequence ID" value="NZ_BAABIX010000026.1"/>
</dbReference>
<reference evidence="2 3" key="1">
    <citation type="submission" date="2020-08" db="EMBL/GenBank/DDBJ databases">
        <title>Genomic Encyclopedia of Type Strains, Phase IV (KMG-IV): sequencing the most valuable type-strain genomes for metagenomic binning, comparative biology and taxonomic classification.</title>
        <authorList>
            <person name="Goeker M."/>
        </authorList>
    </citation>
    <scope>NUCLEOTIDE SEQUENCE [LARGE SCALE GENOMIC DNA]</scope>
    <source>
        <strain evidence="2 3">DSM 45615</strain>
    </source>
</reference>
<gene>
    <name evidence="2" type="ORF">HNP84_009043</name>
</gene>